<dbReference type="Proteomes" id="UP000587800">
    <property type="component" value="Unassembled WGS sequence"/>
</dbReference>
<dbReference type="InterPro" id="IPR038765">
    <property type="entry name" value="Papain-like_cys_pep_sf"/>
</dbReference>
<keyword evidence="2" id="KW-0645">Protease</keyword>
<dbReference type="RefSeq" id="WP_185395482.1">
    <property type="nucleotide sequence ID" value="NZ_JAASTZ010000003.1"/>
</dbReference>
<dbReference type="Pfam" id="PF00877">
    <property type="entry name" value="NLPC_P60"/>
    <property type="match status" value="1"/>
</dbReference>
<reference evidence="8 9" key="1">
    <citation type="submission" date="2020-03" db="EMBL/GenBank/DDBJ databases">
        <title>Soil Listeria distribution.</title>
        <authorList>
            <person name="Liao J."/>
            <person name="Wiedmann M."/>
        </authorList>
    </citation>
    <scope>NUCLEOTIDE SEQUENCE [LARGE SCALE GENOMIC DNA]</scope>
    <source>
        <strain evidence="8 9">FSL L7-1515</strain>
    </source>
</reference>
<keyword evidence="9" id="KW-1185">Reference proteome</keyword>
<feature type="domain" description="SH3b" evidence="6">
    <location>
        <begin position="355"/>
        <end position="425"/>
    </location>
</feature>
<keyword evidence="5" id="KW-0732">Signal</keyword>
<name>A0ABR6STF8_9LIST</name>
<proteinExistence type="inferred from homology"/>
<evidence type="ECO:0000256" key="3">
    <source>
        <dbReference type="ARBA" id="ARBA00022801"/>
    </source>
</evidence>
<feature type="domain" description="SH3b" evidence="6">
    <location>
        <begin position="490"/>
        <end position="560"/>
    </location>
</feature>
<evidence type="ECO:0000313" key="9">
    <source>
        <dbReference type="Proteomes" id="UP000587800"/>
    </source>
</evidence>
<dbReference type="InterPro" id="IPR000064">
    <property type="entry name" value="NLP_P60_dom"/>
</dbReference>
<evidence type="ECO:0000256" key="2">
    <source>
        <dbReference type="ARBA" id="ARBA00022670"/>
    </source>
</evidence>
<feature type="domain" description="SH3b" evidence="6">
    <location>
        <begin position="625"/>
        <end position="695"/>
    </location>
</feature>
<protein>
    <submittedName>
        <fullName evidence="8">SH3 domain-containing protein</fullName>
    </submittedName>
</protein>
<gene>
    <name evidence="8" type="ORF">HCJ59_03445</name>
</gene>
<dbReference type="Gene3D" id="2.30.30.40">
    <property type="entry name" value="SH3 Domains"/>
    <property type="match status" value="9"/>
</dbReference>
<sequence length="764" mass="85224">MKKVISVLCIFAIVLGMFTPFTIKASAAVNTNSTFEELYNEAKKHLGKPYSLVNRTGPDSFDCSGYTQYVYKKVTGVKIGDTSGPQYNNSDKVKTGNQKPGDLVYFRDPGHVGIYIGDGKMINAQNDGVKIDNINGSYWKDHFVGYARPFNFKEKLGSKYYYAVSDLNLRTQNNWDSSVAGKVPKGAKVSIDLDSDKNGWCMVTYGSVKGYMLNTTSYFSTTPVLKTYYAKDNINLRTQASWDSSVAQKVQKGEKVIVDLKSNNNGWYKVTYAGKTGYMILNDNYLVATPLNMKTYYAINTLKLRSAANWDSSVSQTVPEGAQVKVEMDTNTGAWYKVTYQNKTGYMPLTSDYLSETAVLKTYYAKDNLNLRSAATWDSDVAQKVQKGEKVTVNVKAGTNGWYKVTYAGKTGYMILNDNYLVTTPLNMKTYYAINALNLRSAANWDSSVSQTVPEGAQVKVEMDTNTGAWYKVTYQNKTGYMPLTSDYLSETAVLKTYYAKDNLNLRSAATWDSDVAQKVQKGEKVTVNVKAGTNGWHKVTYAGKTGYMILNDNYLVTTPLNMKTYYAINALNLRSAANWDSSVSQTVPEGAQVKVEMDTNTGAWYKVTYQNKTGYMPLTSDYLSETAVLKTYYAKDNLNLRSAATWESDVAQKVEKGEKVTVNVKAGTNGWHKVTYAGKTGYMILNDNYLVTTPLNLKTYYAINALNLRSEATWDSSISQVVPANAKVKVDMDTNIGVWYQVTYQNKTGYMPLTDDYLSLTAK</sequence>
<feature type="domain" description="NlpC/P60" evidence="7">
    <location>
        <begin position="32"/>
        <end position="150"/>
    </location>
</feature>
<dbReference type="SUPFAM" id="SSF54001">
    <property type="entry name" value="Cysteine proteinases"/>
    <property type="match status" value="1"/>
</dbReference>
<dbReference type="InterPro" id="IPR052354">
    <property type="entry name" value="Cell_Wall_Dynamics_Protein"/>
</dbReference>
<dbReference type="Gene3D" id="3.90.1720.10">
    <property type="entry name" value="endopeptidase domain like (from Nostoc punctiforme)"/>
    <property type="match status" value="1"/>
</dbReference>
<keyword evidence="3" id="KW-0378">Hydrolase</keyword>
<feature type="chain" id="PRO_5045832451" evidence="5">
    <location>
        <begin position="28"/>
        <end position="764"/>
    </location>
</feature>
<keyword evidence="4" id="KW-0788">Thiol protease</keyword>
<dbReference type="InterPro" id="IPR003646">
    <property type="entry name" value="SH3-like_bac-type"/>
</dbReference>
<dbReference type="PANTHER" id="PTHR34408:SF1">
    <property type="entry name" value="GLYCOSYL HYDROLASE FAMILY 19 DOMAIN-CONTAINING PROTEIN HI_1415"/>
    <property type="match status" value="1"/>
</dbReference>
<dbReference type="PANTHER" id="PTHR34408">
    <property type="entry name" value="FAMILY PROTEIN, PUTATIVE-RELATED"/>
    <property type="match status" value="1"/>
</dbReference>
<comment type="similarity">
    <text evidence="1">Belongs to the peptidase C40 family.</text>
</comment>
<evidence type="ECO:0000256" key="5">
    <source>
        <dbReference type="SAM" id="SignalP"/>
    </source>
</evidence>
<feature type="domain" description="SH3b" evidence="6">
    <location>
        <begin position="215"/>
        <end position="290"/>
    </location>
</feature>
<comment type="caution">
    <text evidence="8">The sequence shown here is derived from an EMBL/GenBank/DDBJ whole genome shotgun (WGS) entry which is preliminary data.</text>
</comment>
<evidence type="ECO:0000259" key="6">
    <source>
        <dbReference type="PROSITE" id="PS51781"/>
    </source>
</evidence>
<evidence type="ECO:0000256" key="4">
    <source>
        <dbReference type="ARBA" id="ARBA00022807"/>
    </source>
</evidence>
<dbReference type="SMART" id="SM00287">
    <property type="entry name" value="SH3b"/>
    <property type="match status" value="9"/>
</dbReference>
<feature type="domain" description="SH3b" evidence="6">
    <location>
        <begin position="696"/>
        <end position="763"/>
    </location>
</feature>
<evidence type="ECO:0000313" key="8">
    <source>
        <dbReference type="EMBL" id="MBC1508968.1"/>
    </source>
</evidence>
<dbReference type="Pfam" id="PF08239">
    <property type="entry name" value="SH3_3"/>
    <property type="match status" value="9"/>
</dbReference>
<feature type="signal peptide" evidence="5">
    <location>
        <begin position="1"/>
        <end position="27"/>
    </location>
</feature>
<evidence type="ECO:0000256" key="1">
    <source>
        <dbReference type="ARBA" id="ARBA00007074"/>
    </source>
</evidence>
<dbReference type="EMBL" id="JAASUB010000003">
    <property type="protein sequence ID" value="MBC1508968.1"/>
    <property type="molecule type" value="Genomic_DNA"/>
</dbReference>
<accession>A0ABR6STF8</accession>
<dbReference type="PROSITE" id="PS51935">
    <property type="entry name" value="NLPC_P60"/>
    <property type="match status" value="1"/>
</dbReference>
<evidence type="ECO:0000259" key="7">
    <source>
        <dbReference type="PROSITE" id="PS51935"/>
    </source>
</evidence>
<dbReference type="PROSITE" id="PS51781">
    <property type="entry name" value="SH3B"/>
    <property type="match status" value="5"/>
</dbReference>
<organism evidence="8 9">
    <name type="scientific">Listeria immobilis</name>
    <dbReference type="NCBI Taxonomy" id="2713502"/>
    <lineage>
        <taxon>Bacteria</taxon>
        <taxon>Bacillati</taxon>
        <taxon>Bacillota</taxon>
        <taxon>Bacilli</taxon>
        <taxon>Bacillales</taxon>
        <taxon>Listeriaceae</taxon>
        <taxon>Listeria</taxon>
    </lineage>
</organism>